<sequence>MKQIVDLLKRVWQRGRPETDGYILRASEGDDRSSMADFVRILQMHDREGGRTNYPN</sequence>
<evidence type="ECO:0000313" key="1">
    <source>
        <dbReference type="EMBL" id="GLR90741.1"/>
    </source>
</evidence>
<dbReference type="EMBL" id="BSOW01000037">
    <property type="protein sequence ID" value="GLR90741.1"/>
    <property type="molecule type" value="Genomic_DNA"/>
</dbReference>
<gene>
    <name evidence="1" type="ORF">GCM10007857_74560</name>
</gene>
<name>A0ABQ6BDK9_9BRAD</name>
<proteinExistence type="predicted"/>
<keyword evidence="2" id="KW-1185">Reference proteome</keyword>
<comment type="caution">
    <text evidence="1">The sequence shown here is derived from an EMBL/GenBank/DDBJ whole genome shotgun (WGS) entry which is preliminary data.</text>
</comment>
<evidence type="ECO:0000313" key="2">
    <source>
        <dbReference type="Proteomes" id="UP001156905"/>
    </source>
</evidence>
<dbReference type="RefSeq" id="WP_284273776.1">
    <property type="nucleotide sequence ID" value="NZ_BSOW01000037.1"/>
</dbReference>
<reference evidence="2" key="1">
    <citation type="journal article" date="2019" name="Int. J. Syst. Evol. Microbiol.">
        <title>The Global Catalogue of Microorganisms (GCM) 10K type strain sequencing project: providing services to taxonomists for standard genome sequencing and annotation.</title>
        <authorList>
            <consortium name="The Broad Institute Genomics Platform"/>
            <consortium name="The Broad Institute Genome Sequencing Center for Infectious Disease"/>
            <person name="Wu L."/>
            <person name="Ma J."/>
        </authorList>
    </citation>
    <scope>NUCLEOTIDE SEQUENCE [LARGE SCALE GENOMIC DNA]</scope>
    <source>
        <strain evidence="2">NBRC 102520</strain>
    </source>
</reference>
<protein>
    <submittedName>
        <fullName evidence="1">Uncharacterized protein</fullName>
    </submittedName>
</protein>
<organism evidence="1 2">
    <name type="scientific">Bradyrhizobium iriomotense</name>
    <dbReference type="NCBI Taxonomy" id="441950"/>
    <lineage>
        <taxon>Bacteria</taxon>
        <taxon>Pseudomonadati</taxon>
        <taxon>Pseudomonadota</taxon>
        <taxon>Alphaproteobacteria</taxon>
        <taxon>Hyphomicrobiales</taxon>
        <taxon>Nitrobacteraceae</taxon>
        <taxon>Bradyrhizobium</taxon>
    </lineage>
</organism>
<dbReference type="Proteomes" id="UP001156905">
    <property type="component" value="Unassembled WGS sequence"/>
</dbReference>
<accession>A0ABQ6BDK9</accession>